<evidence type="ECO:0000313" key="2">
    <source>
        <dbReference type="EMBL" id="KAE8765143.1"/>
    </source>
</evidence>
<reference evidence="2 3" key="1">
    <citation type="submission" date="2019-10" db="EMBL/GenBank/DDBJ databases">
        <title>Georgenia wutianyii sp. nov. and Georgenia yuyongxinii sp. nov. isolated from plateau pika (Ochotona curzoniae) in the Qinghai-Tibet plateau of China.</title>
        <authorList>
            <person name="Tian Z."/>
        </authorList>
    </citation>
    <scope>NUCLEOTIDE SEQUENCE [LARGE SCALE GENOMIC DNA]</scope>
    <source>
        <strain evidence="2 3">DSM 21501</strain>
    </source>
</reference>
<dbReference type="OrthoDB" id="5146466at2"/>
<dbReference type="Gene3D" id="3.40.640.10">
    <property type="entry name" value="Type I PLP-dependent aspartate aminotransferase-like (Major domain)"/>
    <property type="match status" value="1"/>
</dbReference>
<dbReference type="InterPro" id="IPR015421">
    <property type="entry name" value="PyrdxlP-dep_Trfase_major"/>
</dbReference>
<dbReference type="EMBL" id="WHJE01000015">
    <property type="protein sequence ID" value="KAE8765143.1"/>
    <property type="molecule type" value="Genomic_DNA"/>
</dbReference>
<evidence type="ECO:0008006" key="4">
    <source>
        <dbReference type="Google" id="ProtNLM"/>
    </source>
</evidence>
<name>A0A7J5UT66_9MICO</name>
<gene>
    <name evidence="2" type="ORF">GB883_05450</name>
</gene>
<feature type="compositionally biased region" description="Low complexity" evidence="1">
    <location>
        <begin position="16"/>
        <end position="30"/>
    </location>
</feature>
<dbReference type="InterPro" id="IPR015424">
    <property type="entry name" value="PyrdxlP-dep_Trfase"/>
</dbReference>
<evidence type="ECO:0000256" key="1">
    <source>
        <dbReference type="SAM" id="MobiDB-lite"/>
    </source>
</evidence>
<feature type="region of interest" description="Disordered" evidence="1">
    <location>
        <begin position="1"/>
        <end position="84"/>
    </location>
</feature>
<keyword evidence="3" id="KW-1185">Reference proteome</keyword>
<accession>A0A7J5UT66</accession>
<organism evidence="2 3">
    <name type="scientific">Georgenia thermotolerans</name>
    <dbReference type="NCBI Taxonomy" id="527326"/>
    <lineage>
        <taxon>Bacteria</taxon>
        <taxon>Bacillati</taxon>
        <taxon>Actinomycetota</taxon>
        <taxon>Actinomycetes</taxon>
        <taxon>Micrococcales</taxon>
        <taxon>Bogoriellaceae</taxon>
        <taxon>Georgenia</taxon>
    </lineage>
</organism>
<sequence>MFHEKARRPTPIWFAASPARPSASTVSSRSSTRDRTRPSISVTSSHGVRSTGSPTTRISRKAIGVSSHEPRTAPGGGGARGDTEGVIGDEFEAPALGVRPGSASAADLFVPDGATLVASGRQALSLVAQDLRARGVTTVLVPDHHCTTMVLPFQLEGLHVTTVATDERCLLDPGALAAALTDRAAVLHCETFGNLAGPALARVLARARRGGVPVVVDETHSVLGPDHADGDYRVASLRKLLPVPDGAWVTGLAAPPGLTPRAVDREITRLRIDAAARRRAPLHGREGAAEVQALFGRAEELMGQALAPSPMSPQAREVLTNLDGDALLARRRANAVRLRGALAEAGLEVLNPDASPCFVMVRHDRAGAVIRRLARAGIVGPVYWPRPAGLSRERRWRTDLVSLPVDHRYGAAEMDQVARAVVAAAAA</sequence>
<feature type="compositionally biased region" description="Polar residues" evidence="1">
    <location>
        <begin position="42"/>
        <end position="57"/>
    </location>
</feature>
<comment type="caution">
    <text evidence="2">The sequence shown here is derived from an EMBL/GenBank/DDBJ whole genome shotgun (WGS) entry which is preliminary data.</text>
</comment>
<proteinExistence type="predicted"/>
<dbReference type="SUPFAM" id="SSF53383">
    <property type="entry name" value="PLP-dependent transferases"/>
    <property type="match status" value="1"/>
</dbReference>
<evidence type="ECO:0000313" key="3">
    <source>
        <dbReference type="Proteomes" id="UP000451860"/>
    </source>
</evidence>
<protein>
    <recommendedName>
        <fullName evidence="4">Aminotransferase class I/II-fold pyridoxal phosphate-dependent enzyme</fullName>
    </recommendedName>
</protein>
<dbReference type="Proteomes" id="UP000451860">
    <property type="component" value="Unassembled WGS sequence"/>
</dbReference>
<dbReference type="AlphaFoldDB" id="A0A7J5UT66"/>